<evidence type="ECO:0000256" key="10">
    <source>
        <dbReference type="ARBA" id="ARBA00045970"/>
    </source>
</evidence>
<gene>
    <name evidence="11" type="ORF">RI129_008715</name>
</gene>
<evidence type="ECO:0000256" key="9">
    <source>
        <dbReference type="ARBA" id="ARBA00035304"/>
    </source>
</evidence>
<evidence type="ECO:0000313" key="12">
    <source>
        <dbReference type="Proteomes" id="UP001329430"/>
    </source>
</evidence>
<evidence type="ECO:0000256" key="3">
    <source>
        <dbReference type="ARBA" id="ARBA00010362"/>
    </source>
</evidence>
<keyword evidence="8" id="KW-0539">Nucleus</keyword>
<keyword evidence="6" id="KW-0747">Spliceosome</keyword>
<evidence type="ECO:0000256" key="8">
    <source>
        <dbReference type="ARBA" id="ARBA00023242"/>
    </source>
</evidence>
<organism evidence="11 12">
    <name type="scientific">Pyrocoelia pectoralis</name>
    <dbReference type="NCBI Taxonomy" id="417401"/>
    <lineage>
        <taxon>Eukaryota</taxon>
        <taxon>Metazoa</taxon>
        <taxon>Ecdysozoa</taxon>
        <taxon>Arthropoda</taxon>
        <taxon>Hexapoda</taxon>
        <taxon>Insecta</taxon>
        <taxon>Pterygota</taxon>
        <taxon>Neoptera</taxon>
        <taxon>Endopterygota</taxon>
        <taxon>Coleoptera</taxon>
        <taxon>Polyphaga</taxon>
        <taxon>Elateriformia</taxon>
        <taxon>Elateroidea</taxon>
        <taxon>Lampyridae</taxon>
        <taxon>Lampyrinae</taxon>
        <taxon>Pyrocoelia</taxon>
    </lineage>
</organism>
<keyword evidence="5" id="KW-0507">mRNA processing</keyword>
<evidence type="ECO:0000256" key="6">
    <source>
        <dbReference type="ARBA" id="ARBA00022728"/>
    </source>
</evidence>
<evidence type="ECO:0000256" key="4">
    <source>
        <dbReference type="ARBA" id="ARBA00022490"/>
    </source>
</evidence>
<keyword evidence="12" id="KW-1185">Reference proteome</keyword>
<keyword evidence="4" id="KW-0963">Cytoplasm</keyword>
<evidence type="ECO:0000256" key="7">
    <source>
        <dbReference type="ARBA" id="ARBA00023187"/>
    </source>
</evidence>
<dbReference type="GO" id="GO:0008380">
    <property type="term" value="P:RNA splicing"/>
    <property type="evidence" value="ECO:0007669"/>
    <property type="project" value="UniProtKB-KW"/>
</dbReference>
<dbReference type="Pfam" id="PF15264">
    <property type="entry name" value="TSSC4"/>
    <property type="match status" value="1"/>
</dbReference>
<comment type="caution">
    <text evidence="11">The sequence shown here is derived from an EMBL/GenBank/DDBJ whole genome shotgun (WGS) entry which is preliminary data.</text>
</comment>
<comment type="function">
    <text evidence="10">Protein associated with the U5 snRNP, during its maturation and its post-splicing recycling and which is required for spliceosomal tri-snRNP complex assembly in the nucleus. Has a molecular sequestering activity and transiently hinders SNRNP200 binding sites for constitutive splicing factors that intervene later during the assembly of the spliceosome and splicing. Together with its molecular sequestering activity, may also function as a molecular adapter and placeholder, coordinating the assembly of the U5 snRNP and its association with the U4/U6 di-snRNP.</text>
</comment>
<comment type="subcellular location">
    <subcellularLocation>
        <location evidence="2">Cytoplasm</location>
    </subcellularLocation>
    <subcellularLocation>
        <location evidence="1">Nucleus</location>
    </subcellularLocation>
</comment>
<dbReference type="EMBL" id="JAVRBK010000006">
    <property type="protein sequence ID" value="KAK5642548.1"/>
    <property type="molecule type" value="Genomic_DNA"/>
</dbReference>
<evidence type="ECO:0000256" key="5">
    <source>
        <dbReference type="ARBA" id="ARBA00022664"/>
    </source>
</evidence>
<evidence type="ECO:0000256" key="2">
    <source>
        <dbReference type="ARBA" id="ARBA00004496"/>
    </source>
</evidence>
<comment type="similarity">
    <text evidence="3">Belongs to the TSSC4 family.</text>
</comment>
<dbReference type="InterPro" id="IPR029338">
    <property type="entry name" value="TSSC4"/>
</dbReference>
<dbReference type="AlphaFoldDB" id="A0AAN7ZKD5"/>
<evidence type="ECO:0000256" key="1">
    <source>
        <dbReference type="ARBA" id="ARBA00004123"/>
    </source>
</evidence>
<dbReference type="GO" id="GO:0005681">
    <property type="term" value="C:spliceosomal complex"/>
    <property type="evidence" value="ECO:0007669"/>
    <property type="project" value="UniProtKB-KW"/>
</dbReference>
<protein>
    <recommendedName>
        <fullName evidence="9">U5 small nuclear ribonucleoprotein TSSC4</fullName>
    </recommendedName>
</protein>
<evidence type="ECO:0000313" key="11">
    <source>
        <dbReference type="EMBL" id="KAK5642548.1"/>
    </source>
</evidence>
<dbReference type="GO" id="GO:0006397">
    <property type="term" value="P:mRNA processing"/>
    <property type="evidence" value="ECO:0007669"/>
    <property type="project" value="UniProtKB-KW"/>
</dbReference>
<accession>A0AAN7ZKD5</accession>
<dbReference type="GO" id="GO:0005737">
    <property type="term" value="C:cytoplasm"/>
    <property type="evidence" value="ECO:0007669"/>
    <property type="project" value="UniProtKB-SubCell"/>
</dbReference>
<name>A0AAN7ZKD5_9COLE</name>
<reference evidence="11 12" key="1">
    <citation type="journal article" date="2024" name="Insects">
        <title>An Improved Chromosome-Level Genome Assembly of the Firefly Pyrocoelia pectoralis.</title>
        <authorList>
            <person name="Fu X."/>
            <person name="Meyer-Rochow V.B."/>
            <person name="Ballantyne L."/>
            <person name="Zhu X."/>
        </authorList>
    </citation>
    <scope>NUCLEOTIDE SEQUENCE [LARGE SCALE GENOMIC DNA]</scope>
    <source>
        <strain evidence="11">XCY_ONT2</strain>
    </source>
</reference>
<proteinExistence type="inferred from homology"/>
<dbReference type="Proteomes" id="UP001329430">
    <property type="component" value="Chromosome 6"/>
</dbReference>
<keyword evidence="7" id="KW-0508">mRNA splicing</keyword>
<dbReference type="PANTHER" id="PTHR13445:SF3">
    <property type="entry name" value="U5 SMALL NUCLEAR RIBONUCLEOPROTEIN TSSC4"/>
    <property type="match status" value="1"/>
</dbReference>
<sequence>MKVDNCSTESKKFHINSTYKEFTDRQKNVFDQLGAMETKTIDILSKNDTEMYVEEPVETEILTKSTENSKLRHLQGQESLFKKPAARPLKHIKTLLNRTVPDYQINPHKWTRYSLDVPQEDMSEKANTNAAMSFLKQLSAGNNDKASEIDDLPSKIVFKKVTPKVTNNAETEPKVSFSSAKIVMPEYVVGQKVNKTKSKVTEKVTGRTEIKLDHINSYDDGEDNN</sequence>
<dbReference type="PANTHER" id="PTHR13445">
    <property type="entry name" value="TUMOR SUPPRESSING SUBTRANSFERABLE CANDIDATE 4 TSSC4"/>
    <property type="match status" value="1"/>
</dbReference>